<keyword evidence="1" id="KW-1133">Transmembrane helix</keyword>
<dbReference type="RefSeq" id="WP_051882590.1">
    <property type="nucleotide sequence ID" value="NZ_FPAP01000002.1"/>
</dbReference>
<dbReference type="Proteomes" id="UP000028713">
    <property type="component" value="Unassembled WGS sequence"/>
</dbReference>
<feature type="transmembrane region" description="Helical" evidence="1">
    <location>
        <begin position="108"/>
        <end position="124"/>
    </location>
</feature>
<dbReference type="eggNOG" id="COG4566">
    <property type="taxonomic scope" value="Bacteria"/>
</dbReference>
<accession>A0A085Z644</accession>
<protein>
    <recommendedName>
        <fullName evidence="2">HTH luxR-type domain-containing protein</fullName>
    </recommendedName>
</protein>
<sequence length="311" mass="36058">MLKYIVSLLTRKRQFAKNEIEYGKSFMFDVYTIVLVFLLLCNVLINALFLDQYISASVFGGMAVLMFSTLLWPDSIRFNKKLLTGFFFLLGLVVFFCDGTAGKGCMNYLSYISLAIAVAFIFDFSIDKIRIIFLILSYVLFFLINILSDYSLFSDYWLHLSPVKQLYVRVYKVIEVVCCTFVGIYFISRDKVKVREYYIEKERLDNLLKKTDKISFSGELYELAMSKNSLFITYFKSEFPDFFENILRVAPNLVSSELEICALLKLNLSTKEIAVATNSTVSSVKNKKYRIRKKLNISPETDIVLYIINTF</sequence>
<evidence type="ECO:0000313" key="4">
    <source>
        <dbReference type="Proteomes" id="UP000028713"/>
    </source>
</evidence>
<comment type="caution">
    <text evidence="3">The sequence shown here is derived from an EMBL/GenBank/DDBJ whole genome shotgun (WGS) entry which is preliminary data.</text>
</comment>
<proteinExistence type="predicted"/>
<feature type="transmembrane region" description="Helical" evidence="1">
    <location>
        <begin position="53"/>
        <end position="72"/>
    </location>
</feature>
<feature type="domain" description="HTH luxR-type" evidence="2">
    <location>
        <begin position="250"/>
        <end position="307"/>
    </location>
</feature>
<feature type="transmembrane region" description="Helical" evidence="1">
    <location>
        <begin position="84"/>
        <end position="102"/>
    </location>
</feature>
<keyword evidence="1" id="KW-0812">Transmembrane</keyword>
<evidence type="ECO:0000259" key="2">
    <source>
        <dbReference type="SMART" id="SM00421"/>
    </source>
</evidence>
<keyword evidence="1" id="KW-0472">Membrane</keyword>
<dbReference type="GO" id="GO:0003677">
    <property type="term" value="F:DNA binding"/>
    <property type="evidence" value="ECO:0007669"/>
    <property type="project" value="InterPro"/>
</dbReference>
<feature type="transmembrane region" description="Helical" evidence="1">
    <location>
        <begin position="131"/>
        <end position="148"/>
    </location>
</feature>
<dbReference type="SUPFAM" id="SSF46894">
    <property type="entry name" value="C-terminal effector domain of the bipartite response regulators"/>
    <property type="match status" value="1"/>
</dbReference>
<gene>
    <name evidence="3" type="ORF">IX39_04455</name>
</gene>
<dbReference type="Gene3D" id="1.10.10.10">
    <property type="entry name" value="Winged helix-like DNA-binding domain superfamily/Winged helix DNA-binding domain"/>
    <property type="match status" value="1"/>
</dbReference>
<dbReference type="OrthoDB" id="1454352at2"/>
<reference evidence="3 4" key="1">
    <citation type="submission" date="2014-07" db="EMBL/GenBank/DDBJ databases">
        <title>Genome of Chryseobacterium formosense LMG 24722.</title>
        <authorList>
            <person name="Pipes S.E."/>
            <person name="Stropko S.J."/>
            <person name="Newman J.D."/>
        </authorList>
    </citation>
    <scope>NUCLEOTIDE SEQUENCE [LARGE SCALE GENOMIC DNA]</scope>
    <source>
        <strain evidence="3 4">LMG 24722</strain>
    </source>
</reference>
<dbReference type="InterPro" id="IPR000792">
    <property type="entry name" value="Tscrpt_reg_LuxR_C"/>
</dbReference>
<keyword evidence="4" id="KW-1185">Reference proteome</keyword>
<dbReference type="InterPro" id="IPR016032">
    <property type="entry name" value="Sig_transdc_resp-reg_C-effctor"/>
</dbReference>
<feature type="transmembrane region" description="Helical" evidence="1">
    <location>
        <begin position="168"/>
        <end position="187"/>
    </location>
</feature>
<organism evidence="3 4">
    <name type="scientific">Chryseobacterium formosense</name>
    <dbReference type="NCBI Taxonomy" id="236814"/>
    <lineage>
        <taxon>Bacteria</taxon>
        <taxon>Pseudomonadati</taxon>
        <taxon>Bacteroidota</taxon>
        <taxon>Flavobacteriia</taxon>
        <taxon>Flavobacteriales</taxon>
        <taxon>Weeksellaceae</taxon>
        <taxon>Chryseobacterium group</taxon>
        <taxon>Chryseobacterium</taxon>
    </lineage>
</organism>
<feature type="transmembrane region" description="Helical" evidence="1">
    <location>
        <begin position="26"/>
        <end position="47"/>
    </location>
</feature>
<dbReference type="GO" id="GO:0006355">
    <property type="term" value="P:regulation of DNA-templated transcription"/>
    <property type="evidence" value="ECO:0007669"/>
    <property type="project" value="InterPro"/>
</dbReference>
<evidence type="ECO:0000256" key="1">
    <source>
        <dbReference type="SAM" id="Phobius"/>
    </source>
</evidence>
<dbReference type="EMBL" id="JPRP01000001">
    <property type="protein sequence ID" value="KFE99907.1"/>
    <property type="molecule type" value="Genomic_DNA"/>
</dbReference>
<name>A0A085Z644_9FLAO</name>
<dbReference type="InterPro" id="IPR036388">
    <property type="entry name" value="WH-like_DNA-bd_sf"/>
</dbReference>
<dbReference type="SMART" id="SM00421">
    <property type="entry name" value="HTH_LUXR"/>
    <property type="match status" value="1"/>
</dbReference>
<evidence type="ECO:0000313" key="3">
    <source>
        <dbReference type="EMBL" id="KFE99907.1"/>
    </source>
</evidence>
<dbReference type="AlphaFoldDB" id="A0A085Z644"/>
<dbReference type="STRING" id="236814.IX39_04455"/>